<evidence type="ECO:0008006" key="5">
    <source>
        <dbReference type="Google" id="ProtNLM"/>
    </source>
</evidence>
<dbReference type="RefSeq" id="WP_323280502.1">
    <property type="nucleotide sequence ID" value="NZ_JAYGGQ010000015.1"/>
</dbReference>
<feature type="signal peptide" evidence="2">
    <location>
        <begin position="1"/>
        <end position="22"/>
    </location>
</feature>
<feature type="region of interest" description="Disordered" evidence="1">
    <location>
        <begin position="27"/>
        <end position="71"/>
    </location>
</feature>
<protein>
    <recommendedName>
        <fullName evidence="5">Lipoprotein</fullName>
    </recommendedName>
</protein>
<sequence length="262" mass="26526">MATRLRVTGLALASLLAASAVAGCGSGQNSPSWTPVGPNSSAASPTGGSSSGTSSATASGTPSPGATSAEWKTFTDPGKAISFELPAQWIVQAGPAAAGSSAGALHFDVKKADGTFVAALQTGLPAPAPAPCDPAQAKPYSVLNSLPVSLPFTDGPDAISPRFVFRVIQGYKYFGSFGLVGVPTAAQDGKACRLRNIVPGPAAIGWYSFSDVLELAPLAPEAKVAPLQSFDTLAQASAYVEDSGDFADAQRMIMSLKFTKNS</sequence>
<feature type="compositionally biased region" description="Polar residues" evidence="1">
    <location>
        <begin position="28"/>
        <end position="39"/>
    </location>
</feature>
<name>A0ABU5TAS2_9MICC</name>
<dbReference type="PROSITE" id="PS51257">
    <property type="entry name" value="PROKAR_LIPOPROTEIN"/>
    <property type="match status" value="1"/>
</dbReference>
<evidence type="ECO:0000313" key="4">
    <source>
        <dbReference type="Proteomes" id="UP001304769"/>
    </source>
</evidence>
<keyword evidence="4" id="KW-1185">Reference proteome</keyword>
<proteinExistence type="predicted"/>
<feature type="compositionally biased region" description="Low complexity" evidence="1">
    <location>
        <begin position="40"/>
        <end position="69"/>
    </location>
</feature>
<keyword evidence="2" id="KW-0732">Signal</keyword>
<comment type="caution">
    <text evidence="3">The sequence shown here is derived from an EMBL/GenBank/DDBJ whole genome shotgun (WGS) entry which is preliminary data.</text>
</comment>
<feature type="chain" id="PRO_5046158688" description="Lipoprotein" evidence="2">
    <location>
        <begin position="23"/>
        <end position="262"/>
    </location>
</feature>
<evidence type="ECO:0000256" key="1">
    <source>
        <dbReference type="SAM" id="MobiDB-lite"/>
    </source>
</evidence>
<organism evidence="3 4">
    <name type="scientific">Sinomonas terricola</name>
    <dbReference type="NCBI Taxonomy" id="3110330"/>
    <lineage>
        <taxon>Bacteria</taxon>
        <taxon>Bacillati</taxon>
        <taxon>Actinomycetota</taxon>
        <taxon>Actinomycetes</taxon>
        <taxon>Micrococcales</taxon>
        <taxon>Micrococcaceae</taxon>
        <taxon>Sinomonas</taxon>
    </lineage>
</organism>
<gene>
    <name evidence="3" type="ORF">SPF06_17970</name>
</gene>
<evidence type="ECO:0000256" key="2">
    <source>
        <dbReference type="SAM" id="SignalP"/>
    </source>
</evidence>
<dbReference type="Proteomes" id="UP001304769">
    <property type="component" value="Unassembled WGS sequence"/>
</dbReference>
<accession>A0ABU5TAS2</accession>
<evidence type="ECO:0000313" key="3">
    <source>
        <dbReference type="EMBL" id="MEA5456614.1"/>
    </source>
</evidence>
<reference evidence="3 4" key="1">
    <citation type="submission" date="2023-12" db="EMBL/GenBank/DDBJ databases">
        <title>Sinomonas terricola sp. nov, isolated from litchi orchard soil in Guangdong, PR China.</title>
        <authorList>
            <person name="Jiaxin W."/>
            <person name="Yang Z."/>
            <person name="Honghui Z."/>
        </authorList>
    </citation>
    <scope>NUCLEOTIDE SEQUENCE [LARGE SCALE GENOMIC DNA]</scope>
    <source>
        <strain evidence="3 4">JGH33</strain>
    </source>
</reference>
<dbReference type="EMBL" id="JAYGGQ010000015">
    <property type="protein sequence ID" value="MEA5456614.1"/>
    <property type="molecule type" value="Genomic_DNA"/>
</dbReference>